<comment type="function">
    <text evidence="7">Catalyzes the hydrolytic cleavage of the carbon-nitrogen bond in imidazolone-5-propanoate to yield N-formimidoyl-L-glutamate. It is the third step in the universal histidine degradation pathway.</text>
</comment>
<dbReference type="EC" id="3.5.2.7" evidence="1 7"/>
<dbReference type="GO" id="GO:0005506">
    <property type="term" value="F:iron ion binding"/>
    <property type="evidence" value="ECO:0007669"/>
    <property type="project" value="UniProtKB-UniRule"/>
</dbReference>
<evidence type="ECO:0000256" key="4">
    <source>
        <dbReference type="ARBA" id="ARBA00022808"/>
    </source>
</evidence>
<feature type="binding site" evidence="7">
    <location>
        <position position="82"/>
    </location>
    <ligand>
        <name>Fe(3+)</name>
        <dbReference type="ChEBI" id="CHEBI:29034"/>
    </ligand>
</feature>
<keyword evidence="7" id="KW-0963">Cytoplasm</keyword>
<feature type="binding site" evidence="7">
    <location>
        <position position="82"/>
    </location>
    <ligand>
        <name>Zn(2+)</name>
        <dbReference type="ChEBI" id="CHEBI:29105"/>
    </ligand>
</feature>
<keyword evidence="4 7" id="KW-0369">Histidine metabolism</keyword>
<feature type="domain" description="Amidohydrolase-related" evidence="8">
    <location>
        <begin position="73"/>
        <end position="408"/>
    </location>
</feature>
<dbReference type="HAMAP" id="MF_00372">
    <property type="entry name" value="HutI"/>
    <property type="match status" value="1"/>
</dbReference>
<keyword evidence="2 7" id="KW-0479">Metal-binding</keyword>
<comment type="subcellular location">
    <subcellularLocation>
        <location evidence="7">Cytoplasm</location>
    </subcellularLocation>
</comment>
<gene>
    <name evidence="7" type="primary">hutI</name>
    <name evidence="9" type="ORF">B9G79_05685</name>
</gene>
<dbReference type="GO" id="GO:0019557">
    <property type="term" value="P:L-histidine catabolic process to glutamate and formate"/>
    <property type="evidence" value="ECO:0007669"/>
    <property type="project" value="UniProtKB-UniPathway"/>
</dbReference>
<feature type="binding site" evidence="7">
    <location>
        <position position="154"/>
    </location>
    <ligand>
        <name>4-imidazolone-5-propanoate</name>
        <dbReference type="ChEBI" id="CHEBI:77893"/>
    </ligand>
</feature>
<dbReference type="GO" id="GO:0005737">
    <property type="term" value="C:cytoplasm"/>
    <property type="evidence" value="ECO:0007669"/>
    <property type="project" value="UniProtKB-SubCell"/>
</dbReference>
<dbReference type="InterPro" id="IPR006680">
    <property type="entry name" value="Amidohydro-rel"/>
</dbReference>
<dbReference type="InterPro" id="IPR005920">
    <property type="entry name" value="HutI"/>
</dbReference>
<feature type="binding site" evidence="7">
    <location>
        <position position="84"/>
    </location>
    <ligand>
        <name>Fe(3+)</name>
        <dbReference type="ChEBI" id="CHEBI:29034"/>
    </ligand>
</feature>
<dbReference type="OrthoDB" id="5288479at2"/>
<organism evidence="9 10">
    <name type="scientific">Bdellovibrio bacteriovorus</name>
    <dbReference type="NCBI Taxonomy" id="959"/>
    <lineage>
        <taxon>Bacteria</taxon>
        <taxon>Pseudomonadati</taxon>
        <taxon>Bdellovibrionota</taxon>
        <taxon>Bdellovibrionia</taxon>
        <taxon>Bdellovibrionales</taxon>
        <taxon>Pseudobdellovibrionaceae</taxon>
        <taxon>Bdellovibrio</taxon>
    </lineage>
</organism>
<protein>
    <recommendedName>
        <fullName evidence="1 7">Imidazolonepropionase</fullName>
        <ecNumber evidence="1 7">3.5.2.7</ecNumber>
    </recommendedName>
    <alternativeName>
        <fullName evidence="7">Imidazolone-5-propionate hydrolase</fullName>
    </alternativeName>
</protein>
<feature type="binding site" evidence="7">
    <location>
        <position position="248"/>
    </location>
    <ligand>
        <name>Fe(3+)</name>
        <dbReference type="ChEBI" id="CHEBI:29034"/>
    </ligand>
</feature>
<dbReference type="InterPro" id="IPR011059">
    <property type="entry name" value="Metal-dep_hydrolase_composite"/>
</dbReference>
<comment type="pathway">
    <text evidence="7">Amino-acid degradation; L-histidine degradation into L-glutamate; N-formimidoyl-L-glutamate from L-histidine: step 3/3.</text>
</comment>
<comment type="similarity">
    <text evidence="7">Belongs to the metallo-dependent hydrolases superfamily. HutI family.</text>
</comment>
<keyword evidence="6 7" id="KW-0408">Iron</keyword>
<dbReference type="GO" id="GO:0019556">
    <property type="term" value="P:L-histidine catabolic process to glutamate and formamide"/>
    <property type="evidence" value="ECO:0007669"/>
    <property type="project" value="UniProtKB-UniRule"/>
</dbReference>
<dbReference type="GO" id="GO:0050480">
    <property type="term" value="F:imidazolonepropionase activity"/>
    <property type="evidence" value="ECO:0007669"/>
    <property type="project" value="UniProtKB-UniRule"/>
</dbReference>
<dbReference type="UniPathway" id="UPA00379">
    <property type="reaction ID" value="UER00551"/>
</dbReference>
<feature type="binding site" evidence="7">
    <location>
        <position position="322"/>
    </location>
    <ligand>
        <name>Zn(2+)</name>
        <dbReference type="ChEBI" id="CHEBI:29105"/>
    </ligand>
</feature>
<dbReference type="SUPFAM" id="SSF51338">
    <property type="entry name" value="Composite domain of metallo-dependent hydrolases"/>
    <property type="match status" value="1"/>
</dbReference>
<evidence type="ECO:0000256" key="2">
    <source>
        <dbReference type="ARBA" id="ARBA00022723"/>
    </source>
</evidence>
<sequence>MGILLKNISTLLTLQGAAAKQGRRIQEEDLSLLQQAAIVIEKEKIAWVGPQKKLPKEFSRKKALREYDMKGRTVLPGFIECHTHLIFAGDRAAEFEMRNQGVSYQEIAAKGGGILSTMKKTRASSLNDLVKTGQKRLDHFVSQGVTTVEIKSGYALNLKDELKMLQAAQKLSGIRTVNTFLGAHALPPEFKSYEEYLTFLAQEVLPVVAKKKLARRVDVFIEKGFFPPEASEKYLRRAQELGFEILIHADQMSLSGGSDIAVRLGALSGDHLLQIEDKEIKKLAQSEVTGVLLPTADLYTKTKYPPARAMIDAGVRVALATDFNPGTSPTQNLNLVGLLARLEMKMSLTEVIAAYTVGGAYALNLQNEVGSLEVGKSADILCIDQDWQTLFYSVGEDSEKVVFSRGKKVFGSLK</sequence>
<feature type="binding site" evidence="7">
    <location>
        <position position="324"/>
    </location>
    <ligand>
        <name>N-formimidoyl-L-glutamate</name>
        <dbReference type="ChEBI" id="CHEBI:58928"/>
    </ligand>
</feature>
<feature type="binding site" evidence="7">
    <location>
        <position position="248"/>
    </location>
    <ligand>
        <name>Zn(2+)</name>
        <dbReference type="ChEBI" id="CHEBI:29105"/>
    </ligand>
</feature>
<dbReference type="EMBL" id="CP020946">
    <property type="protein sequence ID" value="ASD63094.1"/>
    <property type="molecule type" value="Genomic_DNA"/>
</dbReference>
<feature type="binding site" evidence="7">
    <location>
        <position position="91"/>
    </location>
    <ligand>
        <name>4-imidazolone-5-propanoate</name>
        <dbReference type="ChEBI" id="CHEBI:77893"/>
    </ligand>
</feature>
<evidence type="ECO:0000256" key="6">
    <source>
        <dbReference type="ARBA" id="ARBA00023004"/>
    </source>
</evidence>
<dbReference type="NCBIfam" id="TIGR01224">
    <property type="entry name" value="hutI"/>
    <property type="match status" value="1"/>
</dbReference>
<comment type="catalytic activity">
    <reaction evidence="7">
        <text>4-imidazolone-5-propanoate + H2O = N-formimidoyl-L-glutamate</text>
        <dbReference type="Rhea" id="RHEA:23660"/>
        <dbReference type="ChEBI" id="CHEBI:15377"/>
        <dbReference type="ChEBI" id="CHEBI:58928"/>
        <dbReference type="ChEBI" id="CHEBI:77893"/>
        <dbReference type="EC" id="3.5.2.7"/>
    </reaction>
</comment>
<accession>A0A1Z3N6J8</accession>
<dbReference type="SUPFAM" id="SSF51556">
    <property type="entry name" value="Metallo-dependent hydrolases"/>
    <property type="match status" value="1"/>
</dbReference>
<reference evidence="9 10" key="1">
    <citation type="submission" date="2017-04" db="EMBL/GenBank/DDBJ databases">
        <title>Whole genome sequence of Bdellovibrio bacteriovorus strain SSB218315.</title>
        <authorList>
            <person name="Oyedara O."/>
            <person name="Rodriguez-Perez M.A."/>
        </authorList>
    </citation>
    <scope>NUCLEOTIDE SEQUENCE [LARGE SCALE GENOMIC DNA]</scope>
    <source>
        <strain evidence="9 10">SSB218315</strain>
    </source>
</reference>
<feature type="binding site" evidence="7">
    <location>
        <position position="326"/>
    </location>
    <ligand>
        <name>N-formimidoyl-L-glutamate</name>
        <dbReference type="ChEBI" id="CHEBI:58928"/>
    </ligand>
</feature>
<proteinExistence type="inferred from homology"/>
<dbReference type="PANTHER" id="PTHR42752">
    <property type="entry name" value="IMIDAZOLONEPROPIONASE"/>
    <property type="match status" value="1"/>
</dbReference>
<dbReference type="InterPro" id="IPR032466">
    <property type="entry name" value="Metal_Hydrolase"/>
</dbReference>
<dbReference type="PANTHER" id="PTHR42752:SF1">
    <property type="entry name" value="IMIDAZOLONEPROPIONASE-RELATED"/>
    <property type="match status" value="1"/>
</dbReference>
<keyword evidence="3 7" id="KW-0378">Hydrolase</keyword>
<dbReference type="Gene3D" id="2.30.40.10">
    <property type="entry name" value="Urease, subunit C, domain 1"/>
    <property type="match status" value="1"/>
</dbReference>
<dbReference type="GO" id="GO:0008270">
    <property type="term" value="F:zinc ion binding"/>
    <property type="evidence" value="ECO:0007669"/>
    <property type="project" value="UniProtKB-UniRule"/>
</dbReference>
<evidence type="ECO:0000256" key="1">
    <source>
        <dbReference type="ARBA" id="ARBA00012864"/>
    </source>
</evidence>
<name>A0A1Z3N6J8_BDEBC</name>
<feature type="binding site" evidence="7">
    <location>
        <position position="322"/>
    </location>
    <ligand>
        <name>Fe(3+)</name>
        <dbReference type="ChEBI" id="CHEBI:29034"/>
    </ligand>
</feature>
<comment type="cofactor">
    <cofactor evidence="7">
        <name>Zn(2+)</name>
        <dbReference type="ChEBI" id="CHEBI:29105"/>
    </cofactor>
    <cofactor evidence="7">
        <name>Fe(3+)</name>
        <dbReference type="ChEBI" id="CHEBI:29034"/>
    </cofactor>
    <text evidence="7">Binds 1 zinc or iron ion per subunit.</text>
</comment>
<evidence type="ECO:0000256" key="3">
    <source>
        <dbReference type="ARBA" id="ARBA00022801"/>
    </source>
</evidence>
<evidence type="ECO:0000256" key="7">
    <source>
        <dbReference type="HAMAP-Rule" id="MF_00372"/>
    </source>
</evidence>
<dbReference type="AlphaFoldDB" id="A0A1Z3N6J8"/>
<feature type="binding site" evidence="7">
    <location>
        <position position="154"/>
    </location>
    <ligand>
        <name>N-formimidoyl-L-glutamate</name>
        <dbReference type="ChEBI" id="CHEBI:58928"/>
    </ligand>
</feature>
<evidence type="ECO:0000259" key="8">
    <source>
        <dbReference type="Pfam" id="PF01979"/>
    </source>
</evidence>
<evidence type="ECO:0000313" key="9">
    <source>
        <dbReference type="EMBL" id="ASD63094.1"/>
    </source>
</evidence>
<feature type="binding site" evidence="7">
    <location>
        <position position="327"/>
    </location>
    <ligand>
        <name>4-imidazolone-5-propanoate</name>
        <dbReference type="ChEBI" id="CHEBI:77893"/>
    </ligand>
</feature>
<dbReference type="FunFam" id="3.20.20.140:FF:000007">
    <property type="entry name" value="Imidazolonepropionase"/>
    <property type="match status" value="1"/>
</dbReference>
<dbReference type="RefSeq" id="WP_088564675.1">
    <property type="nucleotide sequence ID" value="NZ_CP020946.1"/>
</dbReference>
<feature type="binding site" evidence="7">
    <location>
        <position position="251"/>
    </location>
    <ligand>
        <name>4-imidazolone-5-propanoate</name>
        <dbReference type="ChEBI" id="CHEBI:77893"/>
    </ligand>
</feature>
<evidence type="ECO:0000313" key="10">
    <source>
        <dbReference type="Proteomes" id="UP000197003"/>
    </source>
</evidence>
<dbReference type="Proteomes" id="UP000197003">
    <property type="component" value="Chromosome"/>
</dbReference>
<evidence type="ECO:0000256" key="5">
    <source>
        <dbReference type="ARBA" id="ARBA00022833"/>
    </source>
</evidence>
<dbReference type="Gene3D" id="3.20.20.140">
    <property type="entry name" value="Metal-dependent hydrolases"/>
    <property type="match status" value="1"/>
</dbReference>
<keyword evidence="5 7" id="KW-0862">Zinc</keyword>
<dbReference type="Pfam" id="PF01979">
    <property type="entry name" value="Amidohydro_1"/>
    <property type="match status" value="1"/>
</dbReference>
<feature type="binding site" evidence="7">
    <location>
        <position position="184"/>
    </location>
    <ligand>
        <name>4-imidazolone-5-propanoate</name>
        <dbReference type="ChEBI" id="CHEBI:77893"/>
    </ligand>
</feature>
<feature type="binding site" evidence="7">
    <location>
        <position position="84"/>
    </location>
    <ligand>
        <name>Zn(2+)</name>
        <dbReference type="ChEBI" id="CHEBI:29105"/>
    </ligand>
</feature>